<name>A0AAV3R8N8_LITER</name>
<sequence length="144" mass="16372">MSFLVPLLCFFSVPLDPPSCSQFFGLQGVVLQSYRGLQSSYEEVSGSSSRSGQLEDELKALRKEKAWEEGVLQRRLRILANLHTTLQVKYPASVRRIEAIRADLDGVQAERDSILKEREGLRAGRDEILQTHNRLLDQLTKSQR</sequence>
<dbReference type="EMBL" id="BAABME010025484">
    <property type="protein sequence ID" value="GAA0172215.1"/>
    <property type="molecule type" value="Genomic_DNA"/>
</dbReference>
<reference evidence="1 2" key="1">
    <citation type="submission" date="2024-01" db="EMBL/GenBank/DDBJ databases">
        <title>The complete chloroplast genome sequence of Lithospermum erythrorhizon: insights into the phylogenetic relationship among Boraginaceae species and the maternal lineages of purple gromwells.</title>
        <authorList>
            <person name="Okada T."/>
            <person name="Watanabe K."/>
        </authorList>
    </citation>
    <scope>NUCLEOTIDE SEQUENCE [LARGE SCALE GENOMIC DNA]</scope>
</reference>
<evidence type="ECO:0000313" key="1">
    <source>
        <dbReference type="EMBL" id="GAA0172215.1"/>
    </source>
</evidence>
<comment type="caution">
    <text evidence="1">The sequence shown here is derived from an EMBL/GenBank/DDBJ whole genome shotgun (WGS) entry which is preliminary data.</text>
</comment>
<dbReference type="AlphaFoldDB" id="A0AAV3R8N8"/>
<keyword evidence="2" id="KW-1185">Reference proteome</keyword>
<organism evidence="1 2">
    <name type="scientific">Lithospermum erythrorhizon</name>
    <name type="common">Purple gromwell</name>
    <name type="synonym">Lithospermum officinale var. erythrorhizon</name>
    <dbReference type="NCBI Taxonomy" id="34254"/>
    <lineage>
        <taxon>Eukaryota</taxon>
        <taxon>Viridiplantae</taxon>
        <taxon>Streptophyta</taxon>
        <taxon>Embryophyta</taxon>
        <taxon>Tracheophyta</taxon>
        <taxon>Spermatophyta</taxon>
        <taxon>Magnoliopsida</taxon>
        <taxon>eudicotyledons</taxon>
        <taxon>Gunneridae</taxon>
        <taxon>Pentapetalae</taxon>
        <taxon>asterids</taxon>
        <taxon>lamiids</taxon>
        <taxon>Boraginales</taxon>
        <taxon>Boraginaceae</taxon>
        <taxon>Boraginoideae</taxon>
        <taxon>Lithospermeae</taxon>
        <taxon>Lithospermum</taxon>
    </lineage>
</organism>
<protein>
    <submittedName>
        <fullName evidence="1">Uncharacterized protein</fullName>
    </submittedName>
</protein>
<accession>A0AAV3R8N8</accession>
<gene>
    <name evidence="1" type="ORF">LIER_41302</name>
</gene>
<dbReference type="Proteomes" id="UP001454036">
    <property type="component" value="Unassembled WGS sequence"/>
</dbReference>
<proteinExistence type="predicted"/>
<evidence type="ECO:0000313" key="2">
    <source>
        <dbReference type="Proteomes" id="UP001454036"/>
    </source>
</evidence>